<dbReference type="SMART" id="SM00855">
    <property type="entry name" value="PGAM"/>
    <property type="match status" value="1"/>
</dbReference>
<dbReference type="Proteomes" id="UP000700596">
    <property type="component" value="Unassembled WGS sequence"/>
</dbReference>
<gene>
    <name evidence="3" type="ORF">B0J11DRAFT_545775</name>
</gene>
<dbReference type="EMBL" id="JAGMWT010000038">
    <property type="protein sequence ID" value="KAH7108670.1"/>
    <property type="molecule type" value="Genomic_DNA"/>
</dbReference>
<feature type="active site" description="Proton donor/acceptor" evidence="1">
    <location>
        <position position="97"/>
    </location>
</feature>
<feature type="active site" description="Tele-phosphohistidine intermediate" evidence="1">
    <location>
        <position position="16"/>
    </location>
</feature>
<dbReference type="AlphaFoldDB" id="A0A9P9CX32"/>
<evidence type="ECO:0000256" key="1">
    <source>
        <dbReference type="PIRSR" id="PIRSR613078-1"/>
    </source>
</evidence>
<evidence type="ECO:0000313" key="4">
    <source>
        <dbReference type="Proteomes" id="UP000700596"/>
    </source>
</evidence>
<feature type="binding site" evidence="2">
    <location>
        <begin position="97"/>
        <end position="100"/>
    </location>
    <ligand>
        <name>substrate</name>
    </ligand>
</feature>
<evidence type="ECO:0000313" key="3">
    <source>
        <dbReference type="EMBL" id="KAH7108670.1"/>
    </source>
</evidence>
<proteinExistence type="predicted"/>
<name>A0A9P9CX32_9PLEO</name>
<dbReference type="Gene3D" id="3.40.50.1240">
    <property type="entry name" value="Phosphoglycerate mutase-like"/>
    <property type="match status" value="1"/>
</dbReference>
<dbReference type="GO" id="GO:0046390">
    <property type="term" value="P:ribose phosphate biosynthetic process"/>
    <property type="evidence" value="ECO:0007669"/>
    <property type="project" value="TreeGrafter"/>
</dbReference>
<feature type="binding site" evidence="2">
    <location>
        <position position="72"/>
    </location>
    <ligand>
        <name>substrate</name>
    </ligand>
</feature>
<dbReference type="Pfam" id="PF00300">
    <property type="entry name" value="His_Phos_1"/>
    <property type="match status" value="1"/>
</dbReference>
<organism evidence="3 4">
    <name type="scientific">Dendryphion nanum</name>
    <dbReference type="NCBI Taxonomy" id="256645"/>
    <lineage>
        <taxon>Eukaryota</taxon>
        <taxon>Fungi</taxon>
        <taxon>Dikarya</taxon>
        <taxon>Ascomycota</taxon>
        <taxon>Pezizomycotina</taxon>
        <taxon>Dothideomycetes</taxon>
        <taxon>Pleosporomycetidae</taxon>
        <taxon>Pleosporales</taxon>
        <taxon>Torulaceae</taxon>
        <taxon>Dendryphion</taxon>
    </lineage>
</organism>
<sequence>MSKQESQTPRIFFMRHGETEWTKSGRFTSFTDLELTPEGVTQVSSTAATLVGTGKLLDPNRLVRVFVSPRVRARETLNLLFSSDFPCELTITEDIAEWNYGKYEGLQKHEIINKRKEKGMDQDRGWNIWSDGCEDGESKQQITERLDKFISQIKEIQKPCMQGDKRANILIVAHGHILRCLVKRWIGHEIDSNILFDLDTGGIGSLTYKNSNIDEPALSLGVSLPHGEGYDN</sequence>
<dbReference type="SUPFAM" id="SSF53254">
    <property type="entry name" value="Phosphoglycerate mutase-like"/>
    <property type="match status" value="1"/>
</dbReference>
<dbReference type="GO" id="GO:0050278">
    <property type="term" value="F:sedoheptulose-bisphosphatase activity"/>
    <property type="evidence" value="ECO:0007669"/>
    <property type="project" value="TreeGrafter"/>
</dbReference>
<keyword evidence="4" id="KW-1185">Reference proteome</keyword>
<dbReference type="OrthoDB" id="4818801at2759"/>
<dbReference type="InterPro" id="IPR029033">
    <property type="entry name" value="His_PPase_superfam"/>
</dbReference>
<dbReference type="PANTHER" id="PTHR48100">
    <property type="entry name" value="BROAD-SPECIFICITY PHOSPHATASE YOR283W-RELATED"/>
    <property type="match status" value="1"/>
</dbReference>
<comment type="caution">
    <text evidence="3">The sequence shown here is derived from an EMBL/GenBank/DDBJ whole genome shotgun (WGS) entry which is preliminary data.</text>
</comment>
<reference evidence="3" key="1">
    <citation type="journal article" date="2021" name="Nat. Commun.">
        <title>Genetic determinants of endophytism in the Arabidopsis root mycobiome.</title>
        <authorList>
            <person name="Mesny F."/>
            <person name="Miyauchi S."/>
            <person name="Thiergart T."/>
            <person name="Pickel B."/>
            <person name="Atanasova L."/>
            <person name="Karlsson M."/>
            <person name="Huettel B."/>
            <person name="Barry K.W."/>
            <person name="Haridas S."/>
            <person name="Chen C."/>
            <person name="Bauer D."/>
            <person name="Andreopoulos W."/>
            <person name="Pangilinan J."/>
            <person name="LaButti K."/>
            <person name="Riley R."/>
            <person name="Lipzen A."/>
            <person name="Clum A."/>
            <person name="Drula E."/>
            <person name="Henrissat B."/>
            <person name="Kohler A."/>
            <person name="Grigoriev I.V."/>
            <person name="Martin F.M."/>
            <person name="Hacquard S."/>
        </authorList>
    </citation>
    <scope>NUCLEOTIDE SEQUENCE</scope>
    <source>
        <strain evidence="3">MPI-CAGE-CH-0243</strain>
    </source>
</reference>
<protein>
    <submittedName>
        <fullName evidence="3">Phosphoglycerate mutase</fullName>
    </submittedName>
</protein>
<dbReference type="PANTHER" id="PTHR48100:SF15">
    <property type="entry name" value="SEDOHEPTULOSE 1,7-BISPHOSPHATASE"/>
    <property type="match status" value="1"/>
</dbReference>
<dbReference type="InterPro" id="IPR050275">
    <property type="entry name" value="PGM_Phosphatase"/>
</dbReference>
<dbReference type="InterPro" id="IPR013078">
    <property type="entry name" value="His_Pase_superF_clade-1"/>
</dbReference>
<evidence type="ECO:0000256" key="2">
    <source>
        <dbReference type="PIRSR" id="PIRSR613078-2"/>
    </source>
</evidence>
<feature type="binding site" evidence="2">
    <location>
        <position position="108"/>
    </location>
    <ligand>
        <name>substrate</name>
    </ligand>
</feature>
<accession>A0A9P9CX32</accession>
<dbReference type="CDD" id="cd07067">
    <property type="entry name" value="HP_PGM_like"/>
    <property type="match status" value="1"/>
</dbReference>